<evidence type="ECO:0000313" key="6">
    <source>
        <dbReference type="EMBL" id="KEP25125.1"/>
    </source>
</evidence>
<dbReference type="SMART" id="SM00382">
    <property type="entry name" value="AAA"/>
    <property type="match status" value="1"/>
</dbReference>
<proteinExistence type="inferred from homology"/>
<evidence type="ECO:0000256" key="3">
    <source>
        <dbReference type="ARBA" id="ARBA00022741"/>
    </source>
</evidence>
<keyword evidence="3" id="KW-0547">Nucleotide-binding</keyword>
<sequence>MLHTKGLTKKYRTKVAVDHITLDVNQGDIFGLIGPKGAGKTTFFNIITGISRPTAGTFTMMNMPSLKKVRHHIGVLPEYTDLYEGLTALEHIAYLSKITGTRQKTSNYEELLEFVGLHRYHQEKVGAFTPGMKKRLGMAQAIAHRPEFILLDEPFADIDSDSILNIQRVIETLKYEGKTVFLTADRPRFTNSICTKTAFISEGKLVSPHTHPQEKTITSSNIRATFKHAWIDDEVKPVLTQYLQTVGTDLVISDDETSLLIRSEAQVPAIIRAFVKCKVDLYRVTAQDAMMSS</sequence>
<protein>
    <submittedName>
        <fullName evidence="6">Multidrug ABC transporter ATP-binding protein</fullName>
    </submittedName>
</protein>
<evidence type="ECO:0000256" key="2">
    <source>
        <dbReference type="ARBA" id="ARBA00022448"/>
    </source>
</evidence>
<evidence type="ECO:0000259" key="5">
    <source>
        <dbReference type="PROSITE" id="PS50893"/>
    </source>
</evidence>
<dbReference type="Proteomes" id="UP000028091">
    <property type="component" value="Unassembled WGS sequence"/>
</dbReference>
<comment type="caution">
    <text evidence="6">The sequence shown here is derived from an EMBL/GenBank/DDBJ whole genome shotgun (WGS) entry which is preliminary data.</text>
</comment>
<dbReference type="GO" id="GO:0005524">
    <property type="term" value="F:ATP binding"/>
    <property type="evidence" value="ECO:0007669"/>
    <property type="project" value="UniProtKB-KW"/>
</dbReference>
<accession>A0A081L799</accession>
<organism evidence="6 7">
    <name type="scientific">Bacillus zhangzhouensis</name>
    <dbReference type="NCBI Taxonomy" id="1178540"/>
    <lineage>
        <taxon>Bacteria</taxon>
        <taxon>Bacillati</taxon>
        <taxon>Bacillota</taxon>
        <taxon>Bacilli</taxon>
        <taxon>Bacillales</taxon>
        <taxon>Bacillaceae</taxon>
        <taxon>Bacillus</taxon>
    </lineage>
</organism>
<dbReference type="eggNOG" id="COG1131">
    <property type="taxonomic scope" value="Bacteria"/>
</dbReference>
<evidence type="ECO:0000256" key="1">
    <source>
        <dbReference type="ARBA" id="ARBA00005417"/>
    </source>
</evidence>
<name>A0A081L799_9BACI</name>
<keyword evidence="7" id="KW-1185">Reference proteome</keyword>
<dbReference type="InterPro" id="IPR003439">
    <property type="entry name" value="ABC_transporter-like_ATP-bd"/>
</dbReference>
<dbReference type="EMBL" id="JOTP01000031">
    <property type="protein sequence ID" value="KEP25125.1"/>
    <property type="molecule type" value="Genomic_DNA"/>
</dbReference>
<dbReference type="InterPro" id="IPR027417">
    <property type="entry name" value="P-loop_NTPase"/>
</dbReference>
<dbReference type="InterPro" id="IPR003593">
    <property type="entry name" value="AAA+_ATPase"/>
</dbReference>
<dbReference type="SUPFAM" id="SSF52540">
    <property type="entry name" value="P-loop containing nucleoside triphosphate hydrolases"/>
    <property type="match status" value="1"/>
</dbReference>
<dbReference type="RefSeq" id="WP_034324642.1">
    <property type="nucleotide sequence ID" value="NZ_JOTP01000031.1"/>
</dbReference>
<dbReference type="AlphaFoldDB" id="A0A081L799"/>
<reference evidence="6 7" key="1">
    <citation type="submission" date="2012-09" db="EMBL/GenBank/DDBJ databases">
        <title>Genome Sequence of Bacillus sp. DW5-4.</title>
        <authorList>
            <person name="Lai Q."/>
            <person name="Liu Y."/>
            <person name="Shao Z."/>
        </authorList>
    </citation>
    <scope>NUCLEOTIDE SEQUENCE [LARGE SCALE GENOMIC DNA]</scope>
    <source>
        <strain evidence="6 7">DW5-4</strain>
    </source>
</reference>
<evidence type="ECO:0000313" key="7">
    <source>
        <dbReference type="Proteomes" id="UP000028091"/>
    </source>
</evidence>
<keyword evidence="4 6" id="KW-0067">ATP-binding</keyword>
<gene>
    <name evidence="6" type="ORF">BA70_11825</name>
</gene>
<comment type="similarity">
    <text evidence="1">Belongs to the ABC transporter superfamily.</text>
</comment>
<dbReference type="GO" id="GO:0016887">
    <property type="term" value="F:ATP hydrolysis activity"/>
    <property type="evidence" value="ECO:0007669"/>
    <property type="project" value="InterPro"/>
</dbReference>
<dbReference type="Gene3D" id="3.40.50.300">
    <property type="entry name" value="P-loop containing nucleotide triphosphate hydrolases"/>
    <property type="match status" value="1"/>
</dbReference>
<feature type="domain" description="ABC transporter" evidence="5">
    <location>
        <begin position="2"/>
        <end position="227"/>
    </location>
</feature>
<dbReference type="PROSITE" id="PS50893">
    <property type="entry name" value="ABC_TRANSPORTER_2"/>
    <property type="match status" value="1"/>
</dbReference>
<dbReference type="OrthoDB" id="9804819at2"/>
<dbReference type="Pfam" id="PF00005">
    <property type="entry name" value="ABC_tran"/>
    <property type="match status" value="1"/>
</dbReference>
<evidence type="ECO:0000256" key="4">
    <source>
        <dbReference type="ARBA" id="ARBA00022840"/>
    </source>
</evidence>
<keyword evidence="2" id="KW-0813">Transport</keyword>
<dbReference type="PANTHER" id="PTHR43335">
    <property type="entry name" value="ABC TRANSPORTER, ATP-BINDING PROTEIN"/>
    <property type="match status" value="1"/>
</dbReference>